<evidence type="ECO:0000313" key="5">
    <source>
        <dbReference type="EMBL" id="AKQ43147.1"/>
    </source>
</evidence>
<dbReference type="InterPro" id="IPR000835">
    <property type="entry name" value="HTH_MarR-typ"/>
</dbReference>
<accession>A0A0H4VEM1</accession>
<protein>
    <submittedName>
        <fullName evidence="5">Transcriptional regulator</fullName>
    </submittedName>
</protein>
<sequence length="173" mass="19893">MGIREPLREIGCGLPHALEVMGERWSFLILRAAFNGMYHFEEFSQQLGIARNILSSRLAKLVRNGVLERTPSEHDRRKVEYRLTEKGLDLLPAMLALRQWGERYTQDVSPDLVLVDRRDGQPIAPIGIRAHDGRDLAWEELGWQTPDKIGEPVIRSDNSYPKAKFAHEQEDFC</sequence>
<evidence type="ECO:0000313" key="6">
    <source>
        <dbReference type="Proteomes" id="UP000059113"/>
    </source>
</evidence>
<evidence type="ECO:0000256" key="1">
    <source>
        <dbReference type="ARBA" id="ARBA00023015"/>
    </source>
</evidence>
<dbReference type="EMBL" id="CP011310">
    <property type="protein sequence ID" value="AKQ43147.1"/>
    <property type="molecule type" value="Genomic_DNA"/>
</dbReference>
<dbReference type="PROSITE" id="PS51118">
    <property type="entry name" value="HTH_HXLR"/>
    <property type="match status" value="1"/>
</dbReference>
<dbReference type="InterPro" id="IPR011991">
    <property type="entry name" value="ArsR-like_HTH"/>
</dbReference>
<gene>
    <name evidence="5" type="ORF">CP97_04050</name>
</gene>
<dbReference type="PANTHER" id="PTHR33204:SF18">
    <property type="entry name" value="TRANSCRIPTIONAL REGULATORY PROTEIN"/>
    <property type="match status" value="1"/>
</dbReference>
<dbReference type="InterPro" id="IPR036388">
    <property type="entry name" value="WH-like_DNA-bd_sf"/>
</dbReference>
<dbReference type="Gene3D" id="1.10.10.10">
    <property type="entry name" value="Winged helix-like DNA-binding domain superfamily/Winged helix DNA-binding domain"/>
    <property type="match status" value="1"/>
</dbReference>
<keyword evidence="6" id="KW-1185">Reference proteome</keyword>
<dbReference type="Pfam" id="PF01638">
    <property type="entry name" value="HxlR"/>
    <property type="match status" value="1"/>
</dbReference>
<dbReference type="AlphaFoldDB" id="A0A0H4VEM1"/>
<dbReference type="RefSeq" id="WP_048886703.1">
    <property type="nucleotide sequence ID" value="NZ_CP011310.1"/>
</dbReference>
<dbReference type="STRING" id="1648404.CP97_04050"/>
<dbReference type="InterPro" id="IPR036390">
    <property type="entry name" value="WH_DNA-bd_sf"/>
</dbReference>
<dbReference type="GO" id="GO:0003677">
    <property type="term" value="F:DNA binding"/>
    <property type="evidence" value="ECO:0007669"/>
    <property type="project" value="UniProtKB-KW"/>
</dbReference>
<dbReference type="PANTHER" id="PTHR33204">
    <property type="entry name" value="TRANSCRIPTIONAL REGULATOR, MARR FAMILY"/>
    <property type="match status" value="1"/>
</dbReference>
<keyword evidence="2" id="KW-0238">DNA-binding</keyword>
<evidence type="ECO:0000256" key="2">
    <source>
        <dbReference type="ARBA" id="ARBA00023125"/>
    </source>
</evidence>
<dbReference type="SMART" id="SM00347">
    <property type="entry name" value="HTH_MARR"/>
    <property type="match status" value="1"/>
</dbReference>
<feature type="domain" description="HTH hxlR-type" evidence="4">
    <location>
        <begin position="12"/>
        <end position="109"/>
    </location>
</feature>
<dbReference type="SUPFAM" id="SSF46785">
    <property type="entry name" value="Winged helix' DNA-binding domain"/>
    <property type="match status" value="1"/>
</dbReference>
<dbReference type="InterPro" id="IPR002577">
    <property type="entry name" value="HTH_HxlR"/>
</dbReference>
<name>A0A0H4VEM1_9SPHN</name>
<reference evidence="6" key="2">
    <citation type="submission" date="2015-04" db="EMBL/GenBank/DDBJ databases">
        <title>The complete genome sequence of Erythrobacter sp. s21-N3.</title>
        <authorList>
            <person name="Zhuang L."/>
            <person name="Liu Y."/>
            <person name="Shao Z."/>
        </authorList>
    </citation>
    <scope>NUCLEOTIDE SEQUENCE [LARGE SCALE GENOMIC DNA]</scope>
    <source>
        <strain evidence="6">s21-N3</strain>
    </source>
</reference>
<dbReference type="Proteomes" id="UP000059113">
    <property type="component" value="Chromosome"/>
</dbReference>
<evidence type="ECO:0000256" key="3">
    <source>
        <dbReference type="ARBA" id="ARBA00023163"/>
    </source>
</evidence>
<keyword evidence="3" id="KW-0804">Transcription</keyword>
<evidence type="ECO:0000259" key="4">
    <source>
        <dbReference type="PROSITE" id="PS51118"/>
    </source>
</evidence>
<dbReference type="CDD" id="cd00090">
    <property type="entry name" value="HTH_ARSR"/>
    <property type="match status" value="1"/>
</dbReference>
<proteinExistence type="predicted"/>
<dbReference type="GO" id="GO:0003700">
    <property type="term" value="F:DNA-binding transcription factor activity"/>
    <property type="evidence" value="ECO:0007669"/>
    <property type="project" value="InterPro"/>
</dbReference>
<organism evidence="5 6">
    <name type="scientific">Aurantiacibacter atlanticus</name>
    <dbReference type="NCBI Taxonomy" id="1648404"/>
    <lineage>
        <taxon>Bacteria</taxon>
        <taxon>Pseudomonadati</taxon>
        <taxon>Pseudomonadota</taxon>
        <taxon>Alphaproteobacteria</taxon>
        <taxon>Sphingomonadales</taxon>
        <taxon>Erythrobacteraceae</taxon>
        <taxon>Aurantiacibacter</taxon>
    </lineage>
</organism>
<reference evidence="5 6" key="1">
    <citation type="journal article" date="2015" name="Int. J. Syst. Evol. Microbiol.">
        <title>Erythrobacter atlanticus sp. nov., a bacterium from ocean sediment able to degrade polycyclic aromatic hydrocarbons.</title>
        <authorList>
            <person name="Zhuang L."/>
            <person name="Liu Y."/>
            <person name="Wang L."/>
            <person name="Wang W."/>
            <person name="Shao Z."/>
        </authorList>
    </citation>
    <scope>NUCLEOTIDE SEQUENCE [LARGE SCALE GENOMIC DNA]</scope>
    <source>
        <strain evidence="6">s21-N3</strain>
    </source>
</reference>
<dbReference type="PATRIC" id="fig|1648404.4.peg.850"/>
<dbReference type="OrthoDB" id="9782219at2"/>
<keyword evidence="1" id="KW-0805">Transcription regulation</keyword>
<dbReference type="KEGG" id="ery:CP97_04050"/>